<keyword evidence="2" id="KW-1185">Reference proteome</keyword>
<protein>
    <recommendedName>
        <fullName evidence="3">Major facilitator superfamily (MFS) profile domain-containing protein</fullName>
    </recommendedName>
</protein>
<dbReference type="Proteomes" id="UP000297245">
    <property type="component" value="Unassembled WGS sequence"/>
</dbReference>
<evidence type="ECO:0000313" key="2">
    <source>
        <dbReference type="Proteomes" id="UP000297245"/>
    </source>
</evidence>
<evidence type="ECO:0008006" key="3">
    <source>
        <dbReference type="Google" id="ProtNLM"/>
    </source>
</evidence>
<dbReference type="AlphaFoldDB" id="A0A4S8KNK2"/>
<dbReference type="EMBL" id="ML180503">
    <property type="protein sequence ID" value="THU77244.1"/>
    <property type="molecule type" value="Genomic_DNA"/>
</dbReference>
<accession>A0A4S8KNK2</accession>
<name>A0A4S8KNK2_DENBC</name>
<gene>
    <name evidence="1" type="ORF">K435DRAFT_878100</name>
</gene>
<evidence type="ECO:0000313" key="1">
    <source>
        <dbReference type="EMBL" id="THU77244.1"/>
    </source>
</evidence>
<proteinExistence type="predicted"/>
<sequence length="85" mass="9213">MPADSFFGTLLVTQLALADKPGRKKSIMLASLIWVLGPILQCAANIPPTSSTSSFSFSRLHSAYKTEYQSEITAPAIWHGRMGSL</sequence>
<reference evidence="1 2" key="1">
    <citation type="journal article" date="2019" name="Nat. Ecol. Evol.">
        <title>Megaphylogeny resolves global patterns of mushroom evolution.</title>
        <authorList>
            <person name="Varga T."/>
            <person name="Krizsan K."/>
            <person name="Foldi C."/>
            <person name="Dima B."/>
            <person name="Sanchez-Garcia M."/>
            <person name="Sanchez-Ramirez S."/>
            <person name="Szollosi G.J."/>
            <person name="Szarkandi J.G."/>
            <person name="Papp V."/>
            <person name="Albert L."/>
            <person name="Andreopoulos W."/>
            <person name="Angelini C."/>
            <person name="Antonin V."/>
            <person name="Barry K.W."/>
            <person name="Bougher N.L."/>
            <person name="Buchanan P."/>
            <person name="Buyck B."/>
            <person name="Bense V."/>
            <person name="Catcheside P."/>
            <person name="Chovatia M."/>
            <person name="Cooper J."/>
            <person name="Damon W."/>
            <person name="Desjardin D."/>
            <person name="Finy P."/>
            <person name="Geml J."/>
            <person name="Haridas S."/>
            <person name="Hughes K."/>
            <person name="Justo A."/>
            <person name="Karasinski D."/>
            <person name="Kautmanova I."/>
            <person name="Kiss B."/>
            <person name="Kocsube S."/>
            <person name="Kotiranta H."/>
            <person name="LaButti K.M."/>
            <person name="Lechner B.E."/>
            <person name="Liimatainen K."/>
            <person name="Lipzen A."/>
            <person name="Lukacs Z."/>
            <person name="Mihaltcheva S."/>
            <person name="Morgado L.N."/>
            <person name="Niskanen T."/>
            <person name="Noordeloos M.E."/>
            <person name="Ohm R.A."/>
            <person name="Ortiz-Santana B."/>
            <person name="Ovrebo C."/>
            <person name="Racz N."/>
            <person name="Riley R."/>
            <person name="Savchenko A."/>
            <person name="Shiryaev A."/>
            <person name="Soop K."/>
            <person name="Spirin V."/>
            <person name="Szebenyi C."/>
            <person name="Tomsovsky M."/>
            <person name="Tulloss R.E."/>
            <person name="Uehling J."/>
            <person name="Grigoriev I.V."/>
            <person name="Vagvolgyi C."/>
            <person name="Papp T."/>
            <person name="Martin F.M."/>
            <person name="Miettinen O."/>
            <person name="Hibbett D.S."/>
            <person name="Nagy L.G."/>
        </authorList>
    </citation>
    <scope>NUCLEOTIDE SEQUENCE [LARGE SCALE GENOMIC DNA]</scope>
    <source>
        <strain evidence="1 2">CBS 962.96</strain>
    </source>
</reference>
<organism evidence="1 2">
    <name type="scientific">Dendrothele bispora (strain CBS 962.96)</name>
    <dbReference type="NCBI Taxonomy" id="1314807"/>
    <lineage>
        <taxon>Eukaryota</taxon>
        <taxon>Fungi</taxon>
        <taxon>Dikarya</taxon>
        <taxon>Basidiomycota</taxon>
        <taxon>Agaricomycotina</taxon>
        <taxon>Agaricomycetes</taxon>
        <taxon>Agaricomycetidae</taxon>
        <taxon>Agaricales</taxon>
        <taxon>Agaricales incertae sedis</taxon>
        <taxon>Dendrothele</taxon>
    </lineage>
</organism>
<dbReference type="OrthoDB" id="4142200at2759"/>